<accession>A0A4R1FUC1</accession>
<dbReference type="GO" id="GO:0047355">
    <property type="term" value="F:CDP-glycerol glycerophosphotransferase activity"/>
    <property type="evidence" value="ECO:0007669"/>
    <property type="project" value="InterPro"/>
</dbReference>
<dbReference type="Pfam" id="PF04464">
    <property type="entry name" value="Glyphos_transf"/>
    <property type="match status" value="1"/>
</dbReference>
<dbReference type="InterPro" id="IPR029044">
    <property type="entry name" value="Nucleotide-diphossugar_trans"/>
</dbReference>
<protein>
    <submittedName>
        <fullName evidence="2">CDP-glycerol glycerophosphotransferase (TagB/SpsB family)</fullName>
    </submittedName>
</protein>
<evidence type="ECO:0000259" key="1">
    <source>
        <dbReference type="Pfam" id="PF00535"/>
    </source>
</evidence>
<keyword evidence="3" id="KW-1185">Reference proteome</keyword>
<dbReference type="InterPro" id="IPR050834">
    <property type="entry name" value="Glycosyltransf_2"/>
</dbReference>
<dbReference type="GO" id="GO:0016020">
    <property type="term" value="C:membrane"/>
    <property type="evidence" value="ECO:0007669"/>
    <property type="project" value="InterPro"/>
</dbReference>
<gene>
    <name evidence="2" type="ORF">EV694_1490</name>
</gene>
<dbReference type="PANTHER" id="PTHR43685">
    <property type="entry name" value="GLYCOSYLTRANSFERASE"/>
    <property type="match status" value="1"/>
</dbReference>
<dbReference type="CDD" id="cd00761">
    <property type="entry name" value="Glyco_tranf_GTA_type"/>
    <property type="match status" value="1"/>
</dbReference>
<dbReference type="SUPFAM" id="SSF53756">
    <property type="entry name" value="UDP-Glycosyltransferase/glycogen phosphorylase"/>
    <property type="match status" value="1"/>
</dbReference>
<dbReference type="Proteomes" id="UP000294702">
    <property type="component" value="Unassembled WGS sequence"/>
</dbReference>
<feature type="domain" description="Glycosyltransferase 2-like" evidence="1">
    <location>
        <begin position="45"/>
        <end position="184"/>
    </location>
</feature>
<organism evidence="2 3">
    <name type="scientific">Volucribacter psittacicida</name>
    <dbReference type="NCBI Taxonomy" id="203482"/>
    <lineage>
        <taxon>Bacteria</taxon>
        <taxon>Pseudomonadati</taxon>
        <taxon>Pseudomonadota</taxon>
        <taxon>Gammaproteobacteria</taxon>
        <taxon>Pasteurellales</taxon>
        <taxon>Pasteurellaceae</taxon>
        <taxon>Volucribacter</taxon>
    </lineage>
</organism>
<dbReference type="InterPro" id="IPR043148">
    <property type="entry name" value="TagF_C"/>
</dbReference>
<dbReference type="RefSeq" id="WP_132691040.1">
    <property type="nucleotide sequence ID" value="NZ_SMFT01000003.1"/>
</dbReference>
<dbReference type="InterPro" id="IPR007554">
    <property type="entry name" value="Glycerophosphate_synth"/>
</dbReference>
<dbReference type="OrthoDB" id="6813549at2"/>
<dbReference type="AlphaFoldDB" id="A0A4R1FUC1"/>
<dbReference type="Gene3D" id="3.90.550.10">
    <property type="entry name" value="Spore Coat Polysaccharide Biosynthesis Protein SpsA, Chain A"/>
    <property type="match status" value="1"/>
</dbReference>
<name>A0A4R1FUC1_9PAST</name>
<dbReference type="Gene3D" id="3.40.50.12580">
    <property type="match status" value="1"/>
</dbReference>
<comment type="caution">
    <text evidence="2">The sequence shown here is derived from an EMBL/GenBank/DDBJ whole genome shotgun (WGS) entry which is preliminary data.</text>
</comment>
<evidence type="ECO:0000313" key="2">
    <source>
        <dbReference type="EMBL" id="TCJ97900.1"/>
    </source>
</evidence>
<dbReference type="EMBL" id="SMFT01000003">
    <property type="protein sequence ID" value="TCJ97900.1"/>
    <property type="molecule type" value="Genomic_DNA"/>
</dbReference>
<proteinExistence type="predicted"/>
<dbReference type="Pfam" id="PF00535">
    <property type="entry name" value="Glycos_transf_2"/>
    <property type="match status" value="1"/>
</dbReference>
<keyword evidence="2" id="KW-0808">Transferase</keyword>
<reference evidence="2 3" key="1">
    <citation type="submission" date="2019-03" db="EMBL/GenBank/DDBJ databases">
        <title>Genomic Encyclopedia of Type Strains, Phase IV (KMG-IV): sequencing the most valuable type-strain genomes for metagenomic binning, comparative biology and taxonomic classification.</title>
        <authorList>
            <person name="Goeker M."/>
        </authorList>
    </citation>
    <scope>NUCLEOTIDE SEQUENCE [LARGE SCALE GENOMIC DNA]</scope>
    <source>
        <strain evidence="2 3">DSM 15534</strain>
    </source>
</reference>
<dbReference type="SUPFAM" id="SSF53448">
    <property type="entry name" value="Nucleotide-diphospho-sugar transferases"/>
    <property type="match status" value="1"/>
</dbReference>
<evidence type="ECO:0000313" key="3">
    <source>
        <dbReference type="Proteomes" id="UP000294702"/>
    </source>
</evidence>
<dbReference type="InterPro" id="IPR001173">
    <property type="entry name" value="Glyco_trans_2-like"/>
</dbReference>
<dbReference type="PANTHER" id="PTHR43685:SF2">
    <property type="entry name" value="GLYCOSYLTRANSFERASE 2-LIKE DOMAIN-CONTAINING PROTEIN"/>
    <property type="match status" value="1"/>
</dbReference>
<sequence>MKKTTRKFKKLINNPRLFFKDMYLKHSVKIKRIIPKKYESRHNFTIVSAVYNVEKYLDDYFNSIVKQSIHFKDHIHIICVDDGSTDNSAKIIKKWQRKYPNNITYFYKDNGGQSSARNLGLKHVKTEWVTFTDPDDFLHPDYFKEIDDVLAKDSDISLIGTNLIFYFENGKIFKDSHPLKYKFTKDVSIMSLKSMNNFIQMSAPSTIFKISDRRIGGLLFDEKVKPSFEDAKFTSEYILKNFDKKIAFLKNSIYFYRKRSDNSSTLNNANSMPEQYLDVYKYGVIPVLEKYHKELNYIPLFIQITALYHISWYIIGLVNNDEKTNFLSNNEKDNFLKYLHRVFDFINIETIMSFNLSGIWFLQKVGLLGLFKNTAPKLQIVYVENIDLSKKQILISYFTHFDNELDNFYLDNQDIVPKIYKTTIHTFVGNPFVYEKRIWIPFDNEEQVLSVKINNILARISLKGKHYQSIKVKDILKSFKPSLKYQTDDTWLIMDRDIQADDNAEHLYRYLKENYPEQVCYFALRKDSHDWERLKKEGFNLLDYGSYEFEQHLCRASKIISSHLDRYINNYFGDEYEYSKKFIFLQHGITKDNMSSWFNTKKNLQCLITATVSEYHSIADNYNSYKLSSKEVVLTGFPRHDELLKCNQKDNKIILIMPTWRRSIVGNTVGNGNNRLLSDSFMQTNYAQSWYKIIHHNKLKQLVNDYGYQVIFAPHANIMPYLGLFNIPSFINVWKSTTSSESIQQLFQKAQLMITDYSSVAFEMALLEKMVIYYQFDQESAFSGEHIYQKGYFSYENDGFGPVVFTEYELFNQLEKLLANDGKPFEPYLSRIQNTFPFRDGKNCERVYQAIIDLDKPDETSINLEVLKLFLDKAVKHRDWKLAESRARLLLIYDNNRENIQLLIKLLIEQNKYSQAKEMIFELDNLDIQLSLLLSIALKTQDWKQTIKIIKRNVSLSLENIIILMHCYIELSENDKFMELYKKYGSKNFINEYKILLELWLYTVKNEWEKILSLEEEITLLPQNILIDFQPQLLLARAYRKLGNFSAAHIQLVAFEKHSAGLRNSRFEIALLAYEQKNYVKVISQLEKSLANGNNICLLPSEVLEKYIISLRKQKSPNFRETLDEAILLYPNNELYQEYKILQSMEDRNWLDILQQSKSISFTLRNKLIFPIILAYYRLGEIEKAKQQYIVPNYQHPYEYWDLCLEIAQVFGDLEQQIYCLRGLTAIYPDKNKRENKEKLLALIKSIK</sequence>